<proteinExistence type="predicted"/>
<dbReference type="Pfam" id="PF02361">
    <property type="entry name" value="CbiQ"/>
    <property type="match status" value="1"/>
</dbReference>
<evidence type="ECO:0000256" key="2">
    <source>
        <dbReference type="ARBA" id="ARBA00022692"/>
    </source>
</evidence>
<protein>
    <recommendedName>
        <fullName evidence="8">Cobalt ABC transporter permease</fullName>
    </recommendedName>
</protein>
<dbReference type="GO" id="GO:0005886">
    <property type="term" value="C:plasma membrane"/>
    <property type="evidence" value="ECO:0007669"/>
    <property type="project" value="UniProtKB-ARBA"/>
</dbReference>
<feature type="transmembrane region" description="Helical" evidence="5">
    <location>
        <begin position="86"/>
        <end position="116"/>
    </location>
</feature>
<evidence type="ECO:0000256" key="5">
    <source>
        <dbReference type="SAM" id="Phobius"/>
    </source>
</evidence>
<evidence type="ECO:0008006" key="8">
    <source>
        <dbReference type="Google" id="ProtNLM"/>
    </source>
</evidence>
<feature type="transmembrane region" description="Helical" evidence="5">
    <location>
        <begin position="27"/>
        <end position="43"/>
    </location>
</feature>
<evidence type="ECO:0000256" key="4">
    <source>
        <dbReference type="ARBA" id="ARBA00023136"/>
    </source>
</evidence>
<gene>
    <name evidence="6" type="ORF">COX47_01175</name>
</gene>
<feature type="transmembrane region" description="Helical" evidence="5">
    <location>
        <begin position="55"/>
        <end position="74"/>
    </location>
</feature>
<comment type="caution">
    <text evidence="6">The sequence shown here is derived from an EMBL/GenBank/DDBJ whole genome shotgun (WGS) entry which is preliminary data.</text>
</comment>
<evidence type="ECO:0000313" key="6">
    <source>
        <dbReference type="EMBL" id="PIP15212.1"/>
    </source>
</evidence>
<evidence type="ECO:0000313" key="7">
    <source>
        <dbReference type="Proteomes" id="UP000231025"/>
    </source>
</evidence>
<keyword evidence="3 5" id="KW-1133">Transmembrane helix</keyword>
<keyword evidence="2 5" id="KW-0812">Transmembrane</keyword>
<dbReference type="EMBL" id="PCRE01000015">
    <property type="protein sequence ID" value="PIP15212.1"/>
    <property type="molecule type" value="Genomic_DNA"/>
</dbReference>
<sequence length="186" mass="21965">MKIFFASLKIIFLLVFTIAILNIKKYLFLTGLLFILFIFLWLTPSKKLVFRRLKILLPIALMIFVLQIFFNQSQSFIWRIEFAYSVFIRIAIVSLIVLFFMTVVSTSEIIIAFWFLPKNIKLLLTMTFYFIPIIFQESEQIILVQKSRGLKTFSWNIAPLIIPLLHRVFLRAELLALTIISRGYNE</sequence>
<dbReference type="CDD" id="cd16914">
    <property type="entry name" value="EcfT"/>
    <property type="match status" value="1"/>
</dbReference>
<keyword evidence="4 5" id="KW-0472">Membrane</keyword>
<dbReference type="InterPro" id="IPR003339">
    <property type="entry name" value="ABC/ECF_trnsptr_transmembrane"/>
</dbReference>
<comment type="subcellular location">
    <subcellularLocation>
        <location evidence="1">Membrane</location>
        <topology evidence="1">Multi-pass membrane protein</topology>
    </subcellularLocation>
</comment>
<reference evidence="6 7" key="1">
    <citation type="submission" date="2017-09" db="EMBL/GenBank/DDBJ databases">
        <title>Depth-based differentiation of microbial function through sediment-hosted aquifers and enrichment of novel symbionts in the deep terrestrial subsurface.</title>
        <authorList>
            <person name="Probst A.J."/>
            <person name="Ladd B."/>
            <person name="Jarett J.K."/>
            <person name="Geller-Mcgrath D.E."/>
            <person name="Sieber C.M."/>
            <person name="Emerson J.B."/>
            <person name="Anantharaman K."/>
            <person name="Thomas B.C."/>
            <person name="Malmstrom R."/>
            <person name="Stieglmeier M."/>
            <person name="Klingl A."/>
            <person name="Woyke T."/>
            <person name="Ryan C.M."/>
            <person name="Banfield J.F."/>
        </authorList>
    </citation>
    <scope>NUCLEOTIDE SEQUENCE [LARGE SCALE GENOMIC DNA]</scope>
    <source>
        <strain evidence="6">CG23_combo_of_CG06-09_8_20_14_all_35_49</strain>
    </source>
</reference>
<organism evidence="6 7">
    <name type="scientific">Candidatus Roizmanbacteria bacterium CG23_combo_of_CG06-09_8_20_14_all_35_49</name>
    <dbReference type="NCBI Taxonomy" id="1974863"/>
    <lineage>
        <taxon>Bacteria</taxon>
        <taxon>Candidatus Roizmaniibacteriota</taxon>
    </lineage>
</organism>
<evidence type="ECO:0000256" key="1">
    <source>
        <dbReference type="ARBA" id="ARBA00004141"/>
    </source>
</evidence>
<name>A0A2G9Y7J0_9BACT</name>
<dbReference type="AlphaFoldDB" id="A0A2G9Y7J0"/>
<accession>A0A2G9Y7J0</accession>
<evidence type="ECO:0000256" key="3">
    <source>
        <dbReference type="ARBA" id="ARBA00022989"/>
    </source>
</evidence>
<dbReference type="Proteomes" id="UP000231025">
    <property type="component" value="Unassembled WGS sequence"/>
</dbReference>